<sequence>MQQLIQLDFSPVAPAQFQLAQLIATQDTPNAVICHFTHWPQWSQCQQALEQWLIESGFKIQEVILGADRITWRVCLLQEDFYFHFEDLSESTWFESDCFDSDDFEIDPLQAGQLKAMNVKLSEKKVNALSVFSVWLLDYFNQKQV</sequence>
<keyword evidence="2" id="KW-1185">Reference proteome</keyword>
<proteinExistence type="predicted"/>
<name>A0ABY7AR83_9ALTE</name>
<dbReference type="Proteomes" id="UP001163726">
    <property type="component" value="Chromosome"/>
</dbReference>
<dbReference type="RefSeq" id="WP_268075194.1">
    <property type="nucleotide sequence ID" value="NZ_CP109965.1"/>
</dbReference>
<accession>A0ABY7AR83</accession>
<dbReference type="EMBL" id="CP109965">
    <property type="protein sequence ID" value="WAJ70849.1"/>
    <property type="molecule type" value="Genomic_DNA"/>
</dbReference>
<reference evidence="1" key="1">
    <citation type="submission" date="2022-10" db="EMBL/GenBank/DDBJ databases">
        <title>Catenovulum adriacola sp. nov. isolated in the Harbour of Susak.</title>
        <authorList>
            <person name="Schoch T."/>
            <person name="Reich S.J."/>
            <person name="Stoeferle S."/>
            <person name="Flaiz M."/>
            <person name="Kazda M."/>
            <person name="Riedel C.U."/>
            <person name="Duerre P."/>
        </authorList>
    </citation>
    <scope>NUCLEOTIDE SEQUENCE</scope>
    <source>
        <strain evidence="1">TS8</strain>
    </source>
</reference>
<protein>
    <submittedName>
        <fullName evidence="1">Uncharacterized protein</fullName>
    </submittedName>
</protein>
<evidence type="ECO:0000313" key="2">
    <source>
        <dbReference type="Proteomes" id="UP001163726"/>
    </source>
</evidence>
<gene>
    <name evidence="1" type="ORF">OLW01_03295</name>
</gene>
<organism evidence="1 2">
    <name type="scientific">Catenovulum adriaticum</name>
    <dbReference type="NCBI Taxonomy" id="2984846"/>
    <lineage>
        <taxon>Bacteria</taxon>
        <taxon>Pseudomonadati</taxon>
        <taxon>Pseudomonadota</taxon>
        <taxon>Gammaproteobacteria</taxon>
        <taxon>Alteromonadales</taxon>
        <taxon>Alteromonadaceae</taxon>
        <taxon>Catenovulum</taxon>
    </lineage>
</organism>
<evidence type="ECO:0000313" key="1">
    <source>
        <dbReference type="EMBL" id="WAJ70849.1"/>
    </source>
</evidence>